<evidence type="ECO:0000313" key="1">
    <source>
        <dbReference type="EMBL" id="EGC29851.1"/>
    </source>
</evidence>
<dbReference type="VEuPathDB" id="AmoebaDB:DICPUDRAFT_158511"/>
<organism evidence="1 2">
    <name type="scientific">Dictyostelium purpureum</name>
    <name type="common">Slime mold</name>
    <dbReference type="NCBI Taxonomy" id="5786"/>
    <lineage>
        <taxon>Eukaryota</taxon>
        <taxon>Amoebozoa</taxon>
        <taxon>Evosea</taxon>
        <taxon>Eumycetozoa</taxon>
        <taxon>Dictyostelia</taxon>
        <taxon>Dictyosteliales</taxon>
        <taxon>Dictyosteliaceae</taxon>
        <taxon>Dictyostelium</taxon>
    </lineage>
</organism>
<dbReference type="RefSeq" id="XP_003293625.1">
    <property type="nucleotide sequence ID" value="XM_003293577.1"/>
</dbReference>
<dbReference type="KEGG" id="dpp:DICPUDRAFT_158511"/>
<evidence type="ECO:0000313" key="2">
    <source>
        <dbReference type="Proteomes" id="UP000001064"/>
    </source>
</evidence>
<protein>
    <submittedName>
        <fullName evidence="1">Uncharacterized protein</fullName>
    </submittedName>
</protein>
<dbReference type="GeneID" id="10504946"/>
<keyword evidence="2" id="KW-1185">Reference proteome</keyword>
<dbReference type="InParanoid" id="F1A1S7"/>
<dbReference type="AlphaFoldDB" id="F1A1S7"/>
<proteinExistence type="predicted"/>
<accession>F1A1S7</accession>
<dbReference type="Proteomes" id="UP000001064">
    <property type="component" value="Unassembled WGS sequence"/>
</dbReference>
<dbReference type="EMBL" id="GL871385">
    <property type="protein sequence ID" value="EGC29851.1"/>
    <property type="molecule type" value="Genomic_DNA"/>
</dbReference>
<reference evidence="2" key="1">
    <citation type="journal article" date="2011" name="Genome Biol.">
        <title>Comparative genomics of the social amoebae Dictyostelium discoideum and Dictyostelium purpureum.</title>
        <authorList>
            <consortium name="US DOE Joint Genome Institute (JGI-PGF)"/>
            <person name="Sucgang R."/>
            <person name="Kuo A."/>
            <person name="Tian X."/>
            <person name="Salerno W."/>
            <person name="Parikh A."/>
            <person name="Feasley C.L."/>
            <person name="Dalin E."/>
            <person name="Tu H."/>
            <person name="Huang E."/>
            <person name="Barry K."/>
            <person name="Lindquist E."/>
            <person name="Shapiro H."/>
            <person name="Bruce D."/>
            <person name="Schmutz J."/>
            <person name="Salamov A."/>
            <person name="Fey P."/>
            <person name="Gaudet P."/>
            <person name="Anjard C."/>
            <person name="Babu M.M."/>
            <person name="Basu S."/>
            <person name="Bushmanova Y."/>
            <person name="van der Wel H."/>
            <person name="Katoh-Kurasawa M."/>
            <person name="Dinh C."/>
            <person name="Coutinho P.M."/>
            <person name="Saito T."/>
            <person name="Elias M."/>
            <person name="Schaap P."/>
            <person name="Kay R.R."/>
            <person name="Henrissat B."/>
            <person name="Eichinger L."/>
            <person name="Rivero F."/>
            <person name="Putnam N.H."/>
            <person name="West C.M."/>
            <person name="Loomis W.F."/>
            <person name="Chisholm R.L."/>
            <person name="Shaulsky G."/>
            <person name="Strassmann J.E."/>
            <person name="Queller D.C."/>
            <person name="Kuspa A."/>
            <person name="Grigoriev I.V."/>
        </authorList>
    </citation>
    <scope>NUCLEOTIDE SEQUENCE [LARGE SCALE GENOMIC DNA]</scope>
    <source>
        <strain evidence="2">QSDP1</strain>
    </source>
</reference>
<sequence>MFICASAWEREVKNINRIYKKLHYQDPASQRHHRMKIVNMLKKIGKIWNLDIFRVKIPMNYK</sequence>
<name>F1A1S7_DICPU</name>
<gene>
    <name evidence="1" type="ORF">DICPUDRAFT_158511</name>
</gene>